<dbReference type="EMBL" id="KK118333">
    <property type="protein sequence ID" value="KFM72747.1"/>
    <property type="molecule type" value="Genomic_DNA"/>
</dbReference>
<evidence type="ECO:0000313" key="2">
    <source>
        <dbReference type="Proteomes" id="UP000054359"/>
    </source>
</evidence>
<gene>
    <name evidence="1" type="ORF">X975_08037</name>
</gene>
<sequence length="48" mass="5910">MKNKGKLSKEEEELEELLEYEKLESEARKMQVIEEELELEKEKRKKKE</sequence>
<reference evidence="1 2" key="1">
    <citation type="submission" date="2013-11" db="EMBL/GenBank/DDBJ databases">
        <title>Genome sequencing of Stegodyphus mimosarum.</title>
        <authorList>
            <person name="Bechsgaard J."/>
        </authorList>
    </citation>
    <scope>NUCLEOTIDE SEQUENCE [LARGE SCALE GENOMIC DNA]</scope>
</reference>
<name>A0A087U5V8_STEMI</name>
<keyword evidence="2" id="KW-1185">Reference proteome</keyword>
<feature type="non-terminal residue" evidence="1">
    <location>
        <position position="48"/>
    </location>
</feature>
<dbReference type="AlphaFoldDB" id="A0A087U5V8"/>
<evidence type="ECO:0000313" key="1">
    <source>
        <dbReference type="EMBL" id="KFM72747.1"/>
    </source>
</evidence>
<proteinExistence type="predicted"/>
<organism evidence="1 2">
    <name type="scientific">Stegodyphus mimosarum</name>
    <name type="common">African social velvet spider</name>
    <dbReference type="NCBI Taxonomy" id="407821"/>
    <lineage>
        <taxon>Eukaryota</taxon>
        <taxon>Metazoa</taxon>
        <taxon>Ecdysozoa</taxon>
        <taxon>Arthropoda</taxon>
        <taxon>Chelicerata</taxon>
        <taxon>Arachnida</taxon>
        <taxon>Araneae</taxon>
        <taxon>Araneomorphae</taxon>
        <taxon>Entelegynae</taxon>
        <taxon>Eresoidea</taxon>
        <taxon>Eresidae</taxon>
        <taxon>Stegodyphus</taxon>
    </lineage>
</organism>
<dbReference type="Proteomes" id="UP000054359">
    <property type="component" value="Unassembled WGS sequence"/>
</dbReference>
<protein>
    <submittedName>
        <fullName evidence="1">Uncharacterized protein</fullName>
    </submittedName>
</protein>
<accession>A0A087U5V8</accession>